<dbReference type="HOGENOM" id="CLU_1646499_0_0_1"/>
<dbReference type="EMBL" id="CM000136">
    <property type="protein sequence ID" value="EEC67877.1"/>
    <property type="molecule type" value="Genomic_DNA"/>
</dbReference>
<dbReference type="Proteomes" id="UP000007015">
    <property type="component" value="Chromosome 11"/>
</dbReference>
<dbReference type="InterPro" id="IPR007658">
    <property type="entry name" value="DUF594"/>
</dbReference>
<evidence type="ECO:0000313" key="1">
    <source>
        <dbReference type="EMBL" id="EEC67877.1"/>
    </source>
</evidence>
<dbReference type="AlphaFoldDB" id="B8BJP1"/>
<reference evidence="1 2" key="1">
    <citation type="journal article" date="2005" name="PLoS Biol.">
        <title>The genomes of Oryza sativa: a history of duplications.</title>
        <authorList>
            <person name="Yu J."/>
            <person name="Wang J."/>
            <person name="Lin W."/>
            <person name="Li S."/>
            <person name="Li H."/>
            <person name="Zhou J."/>
            <person name="Ni P."/>
            <person name="Dong W."/>
            <person name="Hu S."/>
            <person name="Zeng C."/>
            <person name="Zhang J."/>
            <person name="Zhang Y."/>
            <person name="Li R."/>
            <person name="Xu Z."/>
            <person name="Li S."/>
            <person name="Li X."/>
            <person name="Zheng H."/>
            <person name="Cong L."/>
            <person name="Lin L."/>
            <person name="Yin J."/>
            <person name="Geng J."/>
            <person name="Li G."/>
            <person name="Shi J."/>
            <person name="Liu J."/>
            <person name="Lv H."/>
            <person name="Li J."/>
            <person name="Wang J."/>
            <person name="Deng Y."/>
            <person name="Ran L."/>
            <person name="Shi X."/>
            <person name="Wang X."/>
            <person name="Wu Q."/>
            <person name="Li C."/>
            <person name="Ren X."/>
            <person name="Wang J."/>
            <person name="Wang X."/>
            <person name="Li D."/>
            <person name="Liu D."/>
            <person name="Zhang X."/>
            <person name="Ji Z."/>
            <person name="Zhao W."/>
            <person name="Sun Y."/>
            <person name="Zhang Z."/>
            <person name="Bao J."/>
            <person name="Han Y."/>
            <person name="Dong L."/>
            <person name="Ji J."/>
            <person name="Chen P."/>
            <person name="Wu S."/>
            <person name="Liu J."/>
            <person name="Xiao Y."/>
            <person name="Bu D."/>
            <person name="Tan J."/>
            <person name="Yang L."/>
            <person name="Ye C."/>
            <person name="Zhang J."/>
            <person name="Xu J."/>
            <person name="Zhou Y."/>
            <person name="Yu Y."/>
            <person name="Zhang B."/>
            <person name="Zhuang S."/>
            <person name="Wei H."/>
            <person name="Liu B."/>
            <person name="Lei M."/>
            <person name="Yu H."/>
            <person name="Li Y."/>
            <person name="Xu H."/>
            <person name="Wei S."/>
            <person name="He X."/>
            <person name="Fang L."/>
            <person name="Zhang Z."/>
            <person name="Zhang Y."/>
            <person name="Huang X."/>
            <person name="Su Z."/>
            <person name="Tong W."/>
            <person name="Li J."/>
            <person name="Tong Z."/>
            <person name="Li S."/>
            <person name="Ye J."/>
            <person name="Wang L."/>
            <person name="Fang L."/>
            <person name="Lei T."/>
            <person name="Chen C."/>
            <person name="Chen H."/>
            <person name="Xu Z."/>
            <person name="Li H."/>
            <person name="Huang H."/>
            <person name="Zhang F."/>
            <person name="Xu H."/>
            <person name="Li N."/>
            <person name="Zhao C."/>
            <person name="Li S."/>
            <person name="Dong L."/>
            <person name="Huang Y."/>
            <person name="Li L."/>
            <person name="Xi Y."/>
            <person name="Qi Q."/>
            <person name="Li W."/>
            <person name="Zhang B."/>
            <person name="Hu W."/>
            <person name="Zhang Y."/>
            <person name="Tian X."/>
            <person name="Jiao Y."/>
            <person name="Liang X."/>
            <person name="Jin J."/>
            <person name="Gao L."/>
            <person name="Zheng W."/>
            <person name="Hao B."/>
            <person name="Liu S."/>
            <person name="Wang W."/>
            <person name="Yuan L."/>
            <person name="Cao M."/>
            <person name="McDermott J."/>
            <person name="Samudrala R."/>
            <person name="Wang J."/>
            <person name="Wong G.K."/>
            <person name="Yang H."/>
        </authorList>
    </citation>
    <scope>NUCLEOTIDE SEQUENCE [LARGE SCALE GENOMIC DNA]</scope>
    <source>
        <strain evidence="2">cv. 93-11</strain>
    </source>
</reference>
<proteinExistence type="predicted"/>
<organism evidence="1 2">
    <name type="scientific">Oryza sativa subsp. indica</name>
    <name type="common">Rice</name>
    <dbReference type="NCBI Taxonomy" id="39946"/>
    <lineage>
        <taxon>Eukaryota</taxon>
        <taxon>Viridiplantae</taxon>
        <taxon>Streptophyta</taxon>
        <taxon>Embryophyta</taxon>
        <taxon>Tracheophyta</taxon>
        <taxon>Spermatophyta</taxon>
        <taxon>Magnoliopsida</taxon>
        <taxon>Liliopsida</taxon>
        <taxon>Poales</taxon>
        <taxon>Poaceae</taxon>
        <taxon>BOP clade</taxon>
        <taxon>Oryzoideae</taxon>
        <taxon>Oryzeae</taxon>
        <taxon>Oryzinae</taxon>
        <taxon>Oryza</taxon>
        <taxon>Oryza sativa</taxon>
    </lineage>
</organism>
<accession>B8BJP1</accession>
<keyword evidence="2" id="KW-1185">Reference proteome</keyword>
<sequence length="161" mass="18159">MLFTTAYKELEDILQGDDVSLLDDKELTQKIIRKAESAEFGFTRDAWILAKELMQLGDEKKMWEVMKGVWIEMLCFSTGRCRGYLHAKSLGTGGEYLTVVSLVMWHAGLETFAERQQRVQLRLSKEERVRIASQRIEAERNQADAAAAAPSGDVQVVVSSS</sequence>
<dbReference type="STRING" id="39946.B8BJP1"/>
<dbReference type="Pfam" id="PF04578">
    <property type="entry name" value="DUF594"/>
    <property type="match status" value="1"/>
</dbReference>
<name>B8BJP1_ORYSI</name>
<gene>
    <name evidence="1" type="ORF">OsI_35512</name>
</gene>
<evidence type="ECO:0000313" key="2">
    <source>
        <dbReference type="Proteomes" id="UP000007015"/>
    </source>
</evidence>
<dbReference type="Gramene" id="BGIOSGA034302-TA">
    <property type="protein sequence ID" value="BGIOSGA034302-PA"/>
    <property type="gene ID" value="BGIOSGA034302"/>
</dbReference>
<protein>
    <submittedName>
        <fullName evidence="1">Uncharacterized protein</fullName>
    </submittedName>
</protein>
<dbReference type="PANTHER" id="PTHR31325">
    <property type="entry name" value="OS01G0798800 PROTEIN-RELATED"/>
    <property type="match status" value="1"/>
</dbReference>